<dbReference type="AlphaFoldDB" id="A0A4P8YK21"/>
<evidence type="ECO:0000313" key="2">
    <source>
        <dbReference type="Proteomes" id="UP000302163"/>
    </source>
</evidence>
<protein>
    <recommendedName>
        <fullName evidence="3">OmpR/PhoB-type domain-containing protein</fullName>
    </recommendedName>
</protein>
<sequence length="134" mass="15881">MGRELIGYYIGNNVQLEIAHRKISNFDSKSHPGNSFILRETMMRLFLYLLEYGNEKIATNEQILYHVWDLHGLKSSNQRLWQVIQALKLRLVALGVQHDFIMRIETFGVKGYTLKSELIRPFYFYHDNCSQIER</sequence>
<reference evidence="1 2" key="1">
    <citation type="submission" date="2019-05" db="EMBL/GenBank/DDBJ databases">
        <title>Complete genome sequence of Izhakiella calystegiae KSNA2, an endophyte isolated from beach morning glory (Calystegia soldanella).</title>
        <authorList>
            <person name="Jiang L."/>
            <person name="Jeong J.C."/>
            <person name="Kim C.Y."/>
            <person name="Kim D.H."/>
            <person name="Kim S.W."/>
            <person name="Lee j."/>
        </authorList>
    </citation>
    <scope>NUCLEOTIDE SEQUENCE [LARGE SCALE GENOMIC DNA]</scope>
    <source>
        <strain evidence="1 2">KSNA2</strain>
    </source>
</reference>
<evidence type="ECO:0008006" key="3">
    <source>
        <dbReference type="Google" id="ProtNLM"/>
    </source>
</evidence>
<dbReference type="RefSeq" id="WP_138097261.1">
    <property type="nucleotide sequence ID" value="NZ_CP040428.1"/>
</dbReference>
<gene>
    <name evidence="1" type="ORF">FEM41_16355</name>
</gene>
<dbReference type="OrthoDB" id="6485260at2"/>
<proteinExistence type="predicted"/>
<dbReference type="InterPro" id="IPR036388">
    <property type="entry name" value="WH-like_DNA-bd_sf"/>
</dbReference>
<organism evidence="1 2">
    <name type="scientific">Jejubacter calystegiae</name>
    <dbReference type="NCBI Taxonomy" id="2579935"/>
    <lineage>
        <taxon>Bacteria</taxon>
        <taxon>Pseudomonadati</taxon>
        <taxon>Pseudomonadota</taxon>
        <taxon>Gammaproteobacteria</taxon>
        <taxon>Enterobacterales</taxon>
        <taxon>Enterobacteriaceae</taxon>
        <taxon>Jejubacter</taxon>
    </lineage>
</organism>
<name>A0A4P8YK21_9ENTR</name>
<dbReference type="KEGG" id="izh:FEM41_16355"/>
<accession>A0A4P8YK21</accession>
<keyword evidence="2" id="KW-1185">Reference proteome</keyword>
<dbReference type="Proteomes" id="UP000302163">
    <property type="component" value="Chromosome"/>
</dbReference>
<dbReference type="Gene3D" id="1.10.10.10">
    <property type="entry name" value="Winged helix-like DNA-binding domain superfamily/Winged helix DNA-binding domain"/>
    <property type="match status" value="1"/>
</dbReference>
<dbReference type="EMBL" id="CP040428">
    <property type="protein sequence ID" value="QCT21105.1"/>
    <property type="molecule type" value="Genomic_DNA"/>
</dbReference>
<evidence type="ECO:0000313" key="1">
    <source>
        <dbReference type="EMBL" id="QCT21105.1"/>
    </source>
</evidence>